<keyword evidence="2" id="KW-1185">Reference proteome</keyword>
<sequence length="305" mass="33578">MSQFELISQFTEDAYATEDCLCKHPTCRLKIAKGAPCFYVATIEPEKPGRHVCGPCYACYQTKVATSVRSVITVGTLRSVSCHTTTDQPMINPPHVVAFSQAHIGQSMRPPPATHSAGPAITVLSSWDQPQDITHAHCSSGPSGYSENHANYGAQRKCWAKLAYALPPMDTITLEILAVHEGGARKKGHGVPIGNICEGKKDVDARIDAPGLMEIAFDTIIPKILMFGAGFPWRIKEFVVRDAMWVDLSTHAAALLYFFSQCMITSKKGSKGLTFKTKQFALMVVVPEAQWNEYEEWVEKPEEVC</sequence>
<evidence type="ECO:0000313" key="2">
    <source>
        <dbReference type="Proteomes" id="UP000054485"/>
    </source>
</evidence>
<name>A0A0C9ZTC3_9AGAM</name>
<reference evidence="1 2" key="1">
    <citation type="submission" date="2014-04" db="EMBL/GenBank/DDBJ databases">
        <authorList>
            <consortium name="DOE Joint Genome Institute"/>
            <person name="Kuo A."/>
            <person name="Ruytinx J."/>
            <person name="Rineau F."/>
            <person name="Colpaert J."/>
            <person name="Kohler A."/>
            <person name="Nagy L.G."/>
            <person name="Floudas D."/>
            <person name="Copeland A."/>
            <person name="Barry K.W."/>
            <person name="Cichocki N."/>
            <person name="Veneault-Fourrey C."/>
            <person name="LaButti K."/>
            <person name="Lindquist E.A."/>
            <person name="Lipzen A."/>
            <person name="Lundell T."/>
            <person name="Morin E."/>
            <person name="Murat C."/>
            <person name="Sun H."/>
            <person name="Tunlid A."/>
            <person name="Henrissat B."/>
            <person name="Grigoriev I.V."/>
            <person name="Hibbett D.S."/>
            <person name="Martin F."/>
            <person name="Nordberg H.P."/>
            <person name="Cantor M.N."/>
            <person name="Hua S.X."/>
        </authorList>
    </citation>
    <scope>NUCLEOTIDE SEQUENCE [LARGE SCALE GENOMIC DNA]</scope>
    <source>
        <strain evidence="1 2">UH-Slu-Lm8-n1</strain>
    </source>
</reference>
<evidence type="ECO:0000313" key="1">
    <source>
        <dbReference type="EMBL" id="KIK32531.1"/>
    </source>
</evidence>
<proteinExistence type="predicted"/>
<dbReference type="Proteomes" id="UP000054485">
    <property type="component" value="Unassembled WGS sequence"/>
</dbReference>
<reference evidence="2" key="2">
    <citation type="submission" date="2015-01" db="EMBL/GenBank/DDBJ databases">
        <title>Evolutionary Origins and Diversification of the Mycorrhizal Mutualists.</title>
        <authorList>
            <consortium name="DOE Joint Genome Institute"/>
            <consortium name="Mycorrhizal Genomics Consortium"/>
            <person name="Kohler A."/>
            <person name="Kuo A."/>
            <person name="Nagy L.G."/>
            <person name="Floudas D."/>
            <person name="Copeland A."/>
            <person name="Barry K.W."/>
            <person name="Cichocki N."/>
            <person name="Veneault-Fourrey C."/>
            <person name="LaButti K."/>
            <person name="Lindquist E.A."/>
            <person name="Lipzen A."/>
            <person name="Lundell T."/>
            <person name="Morin E."/>
            <person name="Murat C."/>
            <person name="Riley R."/>
            <person name="Ohm R."/>
            <person name="Sun H."/>
            <person name="Tunlid A."/>
            <person name="Henrissat B."/>
            <person name="Grigoriev I.V."/>
            <person name="Hibbett D.S."/>
            <person name="Martin F."/>
        </authorList>
    </citation>
    <scope>NUCLEOTIDE SEQUENCE [LARGE SCALE GENOMIC DNA]</scope>
    <source>
        <strain evidence="2">UH-Slu-Lm8-n1</strain>
    </source>
</reference>
<dbReference type="OrthoDB" id="2632196at2759"/>
<dbReference type="EMBL" id="KN836202">
    <property type="protein sequence ID" value="KIK32531.1"/>
    <property type="molecule type" value="Genomic_DNA"/>
</dbReference>
<dbReference type="InParanoid" id="A0A0C9ZTC3"/>
<organism evidence="1 2">
    <name type="scientific">Suillus luteus UH-Slu-Lm8-n1</name>
    <dbReference type="NCBI Taxonomy" id="930992"/>
    <lineage>
        <taxon>Eukaryota</taxon>
        <taxon>Fungi</taxon>
        <taxon>Dikarya</taxon>
        <taxon>Basidiomycota</taxon>
        <taxon>Agaricomycotina</taxon>
        <taxon>Agaricomycetes</taxon>
        <taxon>Agaricomycetidae</taxon>
        <taxon>Boletales</taxon>
        <taxon>Suillineae</taxon>
        <taxon>Suillaceae</taxon>
        <taxon>Suillus</taxon>
    </lineage>
</organism>
<dbReference type="AlphaFoldDB" id="A0A0C9ZTC3"/>
<gene>
    <name evidence="1" type="ORF">CY34DRAFT_101312</name>
</gene>
<accession>A0A0C9ZTC3</accession>
<dbReference type="HOGENOM" id="CLU_018737_0_0_1"/>
<protein>
    <submittedName>
        <fullName evidence="1">Unplaced genomic scaffold CY34scaffold_1071, whole genome shotgun sequence</fullName>
    </submittedName>
</protein>